<dbReference type="InterPro" id="IPR004010">
    <property type="entry name" value="Double_Cache_2"/>
</dbReference>
<dbReference type="Pfam" id="PF08269">
    <property type="entry name" value="dCache_2"/>
    <property type="match status" value="1"/>
</dbReference>
<evidence type="ECO:0000313" key="3">
    <source>
        <dbReference type="Proteomes" id="UP000427769"/>
    </source>
</evidence>
<proteinExistence type="predicted"/>
<evidence type="ECO:0000259" key="1">
    <source>
        <dbReference type="Pfam" id="PF08269"/>
    </source>
</evidence>
<evidence type="ECO:0000313" key="2">
    <source>
        <dbReference type="EMBL" id="BBO79266.1"/>
    </source>
</evidence>
<dbReference type="EMBL" id="AP021875">
    <property type="protein sequence ID" value="BBO79266.1"/>
    <property type="molecule type" value="Genomic_DNA"/>
</dbReference>
<name>A0A5K7ZBM9_9BACT</name>
<sequence length="64" mass="7602">MGRYPRCRRDFIKKASQGKGWTKYVYEVPGKHVIKPKHTFIYRIPDTDYFVGSGFYVMKAGVYY</sequence>
<dbReference type="Proteomes" id="UP000427769">
    <property type="component" value="Chromosome"/>
</dbReference>
<keyword evidence="3" id="KW-1185">Reference proteome</keyword>
<gene>
    <name evidence="2" type="ORF">DSCW_66830</name>
</gene>
<reference evidence="2 3" key="1">
    <citation type="submission" date="2019-11" db="EMBL/GenBank/DDBJ databases">
        <title>Comparative genomics of hydrocarbon-degrading Desulfosarcina strains.</title>
        <authorList>
            <person name="Watanabe M."/>
            <person name="Kojima H."/>
            <person name="Fukui M."/>
        </authorList>
    </citation>
    <scope>NUCLEOTIDE SEQUENCE [LARGE SCALE GENOMIC DNA]</scope>
    <source>
        <strain evidence="2 3">PP31</strain>
    </source>
</reference>
<feature type="domain" description="Double Cache" evidence="1">
    <location>
        <begin position="9"/>
        <end position="57"/>
    </location>
</feature>
<organism evidence="2 3">
    <name type="scientific">Desulfosarcina widdelii</name>
    <dbReference type="NCBI Taxonomy" id="947919"/>
    <lineage>
        <taxon>Bacteria</taxon>
        <taxon>Pseudomonadati</taxon>
        <taxon>Thermodesulfobacteriota</taxon>
        <taxon>Desulfobacteria</taxon>
        <taxon>Desulfobacterales</taxon>
        <taxon>Desulfosarcinaceae</taxon>
        <taxon>Desulfosarcina</taxon>
    </lineage>
</organism>
<protein>
    <recommendedName>
        <fullName evidence="1">Double Cache domain-containing protein</fullName>
    </recommendedName>
</protein>
<dbReference type="AlphaFoldDB" id="A0A5K7ZBM9"/>
<dbReference type="RefSeq" id="WP_170302575.1">
    <property type="nucleotide sequence ID" value="NZ_AP021875.1"/>
</dbReference>
<dbReference type="KEGG" id="dwd:DSCW_66830"/>
<dbReference type="Gene3D" id="3.30.450.20">
    <property type="entry name" value="PAS domain"/>
    <property type="match status" value="1"/>
</dbReference>
<accession>A0A5K7ZBM9</accession>